<evidence type="ECO:0008006" key="4">
    <source>
        <dbReference type="Google" id="ProtNLM"/>
    </source>
</evidence>
<feature type="transmembrane region" description="Helical" evidence="1">
    <location>
        <begin position="20"/>
        <end position="37"/>
    </location>
</feature>
<dbReference type="GO" id="GO:0008237">
    <property type="term" value="F:metallopeptidase activity"/>
    <property type="evidence" value="ECO:0007669"/>
    <property type="project" value="InterPro"/>
</dbReference>
<dbReference type="AlphaFoldDB" id="A0A6U2AYY6"/>
<accession>A0A6U2AYY6</accession>
<dbReference type="SUPFAM" id="SSF55486">
    <property type="entry name" value="Metalloproteases ('zincins'), catalytic domain"/>
    <property type="match status" value="1"/>
</dbReference>
<keyword evidence="1" id="KW-0472">Membrane</keyword>
<dbReference type="InterPro" id="IPR024079">
    <property type="entry name" value="MetalloPept_cat_dom_sf"/>
</dbReference>
<name>A0A6U2AYY6_9STRA</name>
<keyword evidence="1" id="KW-1133">Transmembrane helix</keyword>
<dbReference type="EMBL" id="HBED01008230">
    <property type="protein sequence ID" value="CAD8298628.1"/>
    <property type="molecule type" value="Transcribed_RNA"/>
</dbReference>
<keyword evidence="1" id="KW-0812">Transmembrane</keyword>
<protein>
    <recommendedName>
        <fullName evidence="4">Peptidase M10 metallopeptidase domain-containing protein</fullName>
    </recommendedName>
</protein>
<dbReference type="Gene3D" id="3.40.390.10">
    <property type="entry name" value="Collagenase (Catalytic Domain)"/>
    <property type="match status" value="1"/>
</dbReference>
<gene>
    <name evidence="2" type="ORF">TDUB1175_LOCUS4011</name>
    <name evidence="3" type="ORF">TDUB1175_LOCUS4012</name>
</gene>
<evidence type="ECO:0000313" key="3">
    <source>
        <dbReference type="EMBL" id="CAD8298630.1"/>
    </source>
</evidence>
<organism evidence="3">
    <name type="scientific">Pseudictyota dubia</name>
    <dbReference type="NCBI Taxonomy" id="2749911"/>
    <lineage>
        <taxon>Eukaryota</taxon>
        <taxon>Sar</taxon>
        <taxon>Stramenopiles</taxon>
        <taxon>Ochrophyta</taxon>
        <taxon>Bacillariophyta</taxon>
        <taxon>Mediophyceae</taxon>
        <taxon>Biddulphiophycidae</taxon>
        <taxon>Eupodiscales</taxon>
        <taxon>Odontellaceae</taxon>
        <taxon>Pseudictyota</taxon>
    </lineage>
</organism>
<sequence>MKSSSPTFSSTDRSGLKKKIVIASFLAVAIGIAAYVFNGFNRSEIDAISFIWPDEDPFDGEVYPWANGYVSNKVLSIRVINSLDERYHPYFDSAIQDWDNGSPDVLNLRIETSAPDPECRSTTGAMRVCNSDHGQNDWEGINKVLLRNGKITSSVAILNDFYMNRSSTENIYYTTCHELGHGFGLPHTDERFWNFDQGNCMDYTNWPENNQQPGQVSFDRLALLYGWDVETDTNTDVDPSIAALNEAVDINVSTEENTEETVPNKYLQLFDKIMGSVDENGEQKEFEEIDLGDGYSSVVYKKLVF</sequence>
<dbReference type="EMBL" id="HBED01008231">
    <property type="protein sequence ID" value="CAD8298630.1"/>
    <property type="molecule type" value="Transcribed_RNA"/>
</dbReference>
<evidence type="ECO:0000313" key="2">
    <source>
        <dbReference type="EMBL" id="CAD8298628.1"/>
    </source>
</evidence>
<evidence type="ECO:0000256" key="1">
    <source>
        <dbReference type="SAM" id="Phobius"/>
    </source>
</evidence>
<proteinExistence type="predicted"/>
<reference evidence="3" key="1">
    <citation type="submission" date="2021-01" db="EMBL/GenBank/DDBJ databases">
        <authorList>
            <person name="Corre E."/>
            <person name="Pelletier E."/>
            <person name="Niang G."/>
            <person name="Scheremetjew M."/>
            <person name="Finn R."/>
            <person name="Kale V."/>
            <person name="Holt S."/>
            <person name="Cochrane G."/>
            <person name="Meng A."/>
            <person name="Brown T."/>
            <person name="Cohen L."/>
        </authorList>
    </citation>
    <scope>NUCLEOTIDE SEQUENCE</scope>
    <source>
        <strain evidence="3">CCMP147</strain>
    </source>
</reference>